<organism evidence="4 5">
    <name type="scientific">Bowdeniella nasicola</name>
    <dbReference type="NCBI Taxonomy" id="208480"/>
    <lineage>
        <taxon>Bacteria</taxon>
        <taxon>Bacillati</taxon>
        <taxon>Actinomycetota</taxon>
        <taxon>Actinomycetes</taxon>
        <taxon>Actinomycetales</taxon>
        <taxon>Actinomycetaceae</taxon>
        <taxon>Bowdeniella</taxon>
    </lineage>
</organism>
<feature type="chain" id="PRO_5039244098" description="M23ase beta-sheet core domain-containing protein" evidence="2">
    <location>
        <begin position="16"/>
        <end position="190"/>
    </location>
</feature>
<dbReference type="InterPro" id="IPR016047">
    <property type="entry name" value="M23ase_b-sheet_dom"/>
</dbReference>
<dbReference type="GO" id="GO:0004222">
    <property type="term" value="F:metalloendopeptidase activity"/>
    <property type="evidence" value="ECO:0007669"/>
    <property type="project" value="TreeGrafter"/>
</dbReference>
<dbReference type="CDD" id="cd12797">
    <property type="entry name" value="M23_peptidase"/>
    <property type="match status" value="1"/>
</dbReference>
<name>A0A1Q5Q6D1_9ACTO</name>
<evidence type="ECO:0000256" key="2">
    <source>
        <dbReference type="SAM" id="SignalP"/>
    </source>
</evidence>
<dbReference type="PANTHER" id="PTHR21666">
    <property type="entry name" value="PEPTIDASE-RELATED"/>
    <property type="match status" value="1"/>
</dbReference>
<reference evidence="5" key="1">
    <citation type="submission" date="2016-12" db="EMBL/GenBank/DDBJ databases">
        <authorList>
            <person name="Meng X."/>
        </authorList>
    </citation>
    <scope>NUCLEOTIDE SEQUENCE [LARGE SCALE GENOMIC DNA]</scope>
    <source>
        <strain evidence="5">DSM 19116</strain>
    </source>
</reference>
<gene>
    <name evidence="4" type="ORF">BSZ39_00035</name>
</gene>
<dbReference type="Pfam" id="PF01551">
    <property type="entry name" value="Peptidase_M23"/>
    <property type="match status" value="1"/>
</dbReference>
<protein>
    <recommendedName>
        <fullName evidence="3">M23ase beta-sheet core domain-containing protein</fullName>
    </recommendedName>
</protein>
<dbReference type="Gene3D" id="2.70.70.10">
    <property type="entry name" value="Glucose Permease (Domain IIA)"/>
    <property type="match status" value="1"/>
</dbReference>
<sequence>MVFVSLLALAWPTSAAGTSAIGAMFLPRQSSTRIDAAVEAPDDTVPRRDPASAYDWPTGREVPVLRAFQPPAIRWERGHRGVDLAYPVGSQVYAAGAGRVAFAGAIGGKGVVAIEHASGLRTTYEPVQASVAAGQVVARGDPIGALLPGHCKAEECLHWGAKYGTGRAERYIDPLSLLGRLRYRLVPYDG</sequence>
<dbReference type="InterPro" id="IPR050570">
    <property type="entry name" value="Cell_wall_metabolism_enzyme"/>
</dbReference>
<evidence type="ECO:0000313" key="4">
    <source>
        <dbReference type="EMBL" id="OKL55200.1"/>
    </source>
</evidence>
<evidence type="ECO:0000313" key="5">
    <source>
        <dbReference type="Proteomes" id="UP000185628"/>
    </source>
</evidence>
<dbReference type="SUPFAM" id="SSF51261">
    <property type="entry name" value="Duplicated hybrid motif"/>
    <property type="match status" value="1"/>
</dbReference>
<evidence type="ECO:0000256" key="1">
    <source>
        <dbReference type="ARBA" id="ARBA00022729"/>
    </source>
</evidence>
<dbReference type="EMBL" id="MQVR01000001">
    <property type="protein sequence ID" value="OKL55200.1"/>
    <property type="molecule type" value="Genomic_DNA"/>
</dbReference>
<dbReference type="Proteomes" id="UP000185628">
    <property type="component" value="Unassembled WGS sequence"/>
</dbReference>
<keyword evidence="5" id="KW-1185">Reference proteome</keyword>
<dbReference type="PANTHER" id="PTHR21666:SF289">
    <property type="entry name" value="L-ALA--D-GLU ENDOPEPTIDASE"/>
    <property type="match status" value="1"/>
</dbReference>
<dbReference type="InterPro" id="IPR011055">
    <property type="entry name" value="Dup_hybrid_motif"/>
</dbReference>
<comment type="caution">
    <text evidence="4">The sequence shown here is derived from an EMBL/GenBank/DDBJ whole genome shotgun (WGS) entry which is preliminary data.</text>
</comment>
<feature type="domain" description="M23ase beta-sheet core" evidence="3">
    <location>
        <begin position="78"/>
        <end position="163"/>
    </location>
</feature>
<proteinExistence type="predicted"/>
<accession>A0A1Q5Q6D1</accession>
<feature type="signal peptide" evidence="2">
    <location>
        <begin position="1"/>
        <end position="15"/>
    </location>
</feature>
<evidence type="ECO:0000259" key="3">
    <source>
        <dbReference type="Pfam" id="PF01551"/>
    </source>
</evidence>
<dbReference type="AlphaFoldDB" id="A0A1Q5Q6D1"/>
<keyword evidence="1 2" id="KW-0732">Signal</keyword>